<feature type="compositionally biased region" description="Polar residues" evidence="1">
    <location>
        <begin position="449"/>
        <end position="464"/>
    </location>
</feature>
<feature type="compositionally biased region" description="Polar residues" evidence="1">
    <location>
        <begin position="823"/>
        <end position="841"/>
    </location>
</feature>
<keyword evidence="3" id="KW-1185">Reference proteome</keyword>
<dbReference type="GO" id="GO:0005929">
    <property type="term" value="C:cilium"/>
    <property type="evidence" value="ECO:0007669"/>
    <property type="project" value="TreeGrafter"/>
</dbReference>
<feature type="region of interest" description="Disordered" evidence="1">
    <location>
        <begin position="431"/>
        <end position="472"/>
    </location>
</feature>
<feature type="compositionally biased region" description="Polar residues" evidence="1">
    <location>
        <begin position="647"/>
        <end position="665"/>
    </location>
</feature>
<feature type="region of interest" description="Disordered" evidence="1">
    <location>
        <begin position="518"/>
        <end position="544"/>
    </location>
</feature>
<evidence type="ECO:0000256" key="1">
    <source>
        <dbReference type="SAM" id="MobiDB-lite"/>
    </source>
</evidence>
<dbReference type="GO" id="GO:0008017">
    <property type="term" value="F:microtubule binding"/>
    <property type="evidence" value="ECO:0007669"/>
    <property type="project" value="TreeGrafter"/>
</dbReference>
<dbReference type="AlphaFoldDB" id="A0A814AWD3"/>
<feature type="compositionally biased region" description="Polar residues" evidence="1">
    <location>
        <begin position="745"/>
        <end position="768"/>
    </location>
</feature>
<evidence type="ECO:0000313" key="3">
    <source>
        <dbReference type="Proteomes" id="UP000663828"/>
    </source>
</evidence>
<dbReference type="EMBL" id="CAJNOR010000450">
    <property type="protein sequence ID" value="CAF0918425.1"/>
    <property type="molecule type" value="Genomic_DNA"/>
</dbReference>
<dbReference type="PANTHER" id="PTHR22736">
    <property type="entry name" value="COILED-COIL DOMAIN-CONTAINING PROTEIN 66"/>
    <property type="match status" value="1"/>
</dbReference>
<reference evidence="2" key="1">
    <citation type="submission" date="2021-02" db="EMBL/GenBank/DDBJ databases">
        <authorList>
            <person name="Nowell W R."/>
        </authorList>
    </citation>
    <scope>NUCLEOTIDE SEQUENCE</scope>
</reference>
<gene>
    <name evidence="2" type="ORF">XAT740_LOCUS8902</name>
</gene>
<sequence length="898" mass="103237">MAATTAVKPGPIENRTTLFRTQMVNGKPQIYFEEIGSSAQMLVSFPLSSMYLLDEPQEKPQTKTKRNSRAVNTTRVPEQPKSKQTVQKPAPVPQSVSTKQPKQTHKIVVNDKDASVGVFMTMEEIAELVKAVKDTSRASKNPSFENQEMLLPPPLPPQPQVVQSQPDPLPPPPQQQQQSNNVPIPPLDLPPQSNTVLSLGQISPRDEGLGMMADKKRKKWMRERAEMDRMRLEVEYDQLKHQLSPMNQNTSTSPERIVYPSDFSSTNKQTLMPTGKPADNSANDYSRTGLVEKKQQQWRQENAEKAPAWNPFGRPGAGAPNLNEVDQRISQQPTNVVMPYRVPDPSSVTSNIVINDQTRVPAAMRTNLLLGDVRFEDDVKVAKEMERRQWLGDLQKQIEENKRKKFTEQETERRQDFLHENVQPIVQDAANRHNQQQQQQHQPKDSSPIPFTNTSTANPNPQESSKSRQHDTLVQQTYEKIVEAAELAKYEKKQQLIEKLKRNGHKTDLLARTLPEMKTPIPQPTQRTTDRYQDASPKRTTTTTTTTAAAAKVEPLHLNTANDYQQSYRTNDARRDEAVNTMDSTFRSDNGVQTDLRMIPQNQMFHYTREESDLPPQVPNHLIRDGKQMKKNVRIRSQEDHQRQRRSSVTSTHSKVNPQDENTYRNPYGPHDLVHRPLWNYQNPGHREYVPNSKRDPNYEKRHYPKQSGNERTTIDRNDNIQKRTAYNRWNSDGELQHKRKETKASSQNQPRSIISKHIQSQPQQQEPANIPRGPNKEKTFALMNNEDDSSFRNISTLDKYEHFIPYTRSDEILDPARAFSPLPQSRESSAHVQRSKPTTYTHDDHHHHRRPNVNVQQPPYHVPPSQQQHILQQLTAIKENLVRRQQEVATSMNAIPV</sequence>
<dbReference type="GO" id="GO:0060271">
    <property type="term" value="P:cilium assembly"/>
    <property type="evidence" value="ECO:0007669"/>
    <property type="project" value="TreeGrafter"/>
</dbReference>
<feature type="compositionally biased region" description="Polar residues" evidence="1">
    <location>
        <begin position="69"/>
        <end position="87"/>
    </location>
</feature>
<dbReference type="GO" id="GO:0005874">
    <property type="term" value="C:microtubule"/>
    <property type="evidence" value="ECO:0007669"/>
    <property type="project" value="TreeGrafter"/>
</dbReference>
<name>A0A814AWD3_ADIRI</name>
<feature type="compositionally biased region" description="Basic and acidic residues" evidence="1">
    <location>
        <begin position="528"/>
        <end position="537"/>
    </location>
</feature>
<organism evidence="2 3">
    <name type="scientific">Adineta ricciae</name>
    <name type="common">Rotifer</name>
    <dbReference type="NCBI Taxonomy" id="249248"/>
    <lineage>
        <taxon>Eukaryota</taxon>
        <taxon>Metazoa</taxon>
        <taxon>Spiralia</taxon>
        <taxon>Gnathifera</taxon>
        <taxon>Rotifera</taxon>
        <taxon>Eurotatoria</taxon>
        <taxon>Bdelloidea</taxon>
        <taxon>Adinetida</taxon>
        <taxon>Adinetidae</taxon>
        <taxon>Adineta</taxon>
    </lineage>
</organism>
<feature type="compositionally biased region" description="Basic and acidic residues" evidence="1">
    <location>
        <begin position="713"/>
        <end position="722"/>
    </location>
</feature>
<proteinExistence type="predicted"/>
<evidence type="ECO:0000313" key="2">
    <source>
        <dbReference type="EMBL" id="CAF0918425.1"/>
    </source>
</evidence>
<feature type="region of interest" description="Disordered" evidence="1">
    <location>
        <begin position="821"/>
        <end position="859"/>
    </location>
</feature>
<accession>A0A814AWD3</accession>
<feature type="compositionally biased region" description="Basic and acidic residues" evidence="1">
    <location>
        <begin position="685"/>
        <end position="702"/>
    </location>
</feature>
<protein>
    <submittedName>
        <fullName evidence="2">Uncharacterized protein</fullName>
    </submittedName>
</protein>
<comment type="caution">
    <text evidence="2">The sequence shown here is derived from an EMBL/GenBank/DDBJ whole genome shotgun (WGS) entry which is preliminary data.</text>
</comment>
<dbReference type="InterPro" id="IPR039183">
    <property type="entry name" value="CCD66"/>
</dbReference>
<feature type="region of interest" description="Disordered" evidence="1">
    <location>
        <begin position="138"/>
        <end position="194"/>
    </location>
</feature>
<feature type="region of interest" description="Disordered" evidence="1">
    <location>
        <begin position="609"/>
        <end position="779"/>
    </location>
</feature>
<dbReference type="PANTHER" id="PTHR22736:SF2">
    <property type="entry name" value="COILED-COIL DOMAIN-CONTAINING PROTEIN 66"/>
    <property type="match status" value="1"/>
</dbReference>
<feature type="region of interest" description="Disordered" evidence="1">
    <location>
        <begin position="55"/>
        <end position="105"/>
    </location>
</feature>
<dbReference type="Proteomes" id="UP000663828">
    <property type="component" value="Unassembled WGS sequence"/>
</dbReference>